<dbReference type="NCBIfam" id="TIGR03891">
    <property type="entry name" value="thiopep_ocin"/>
    <property type="match status" value="1"/>
</dbReference>
<evidence type="ECO:0000313" key="2">
    <source>
        <dbReference type="EMBL" id="MBB5627921.1"/>
    </source>
</evidence>
<dbReference type="RefSeq" id="WP_184612512.1">
    <property type="nucleotide sequence ID" value="NZ_BOOS01000015.1"/>
</dbReference>
<accession>A0A7W9DQW1</accession>
<feature type="domain" description="Thiopeptide-type bacteriocin biosynthesis" evidence="1">
    <location>
        <begin position="7"/>
        <end position="273"/>
    </location>
</feature>
<dbReference type="Pfam" id="PF14028">
    <property type="entry name" value="Lant_dehydr_C"/>
    <property type="match status" value="1"/>
</dbReference>
<organism evidence="2 3">
    <name type="scientific">Sphaerisporangium krabiense</name>
    <dbReference type="NCBI Taxonomy" id="763782"/>
    <lineage>
        <taxon>Bacteria</taxon>
        <taxon>Bacillati</taxon>
        <taxon>Actinomycetota</taxon>
        <taxon>Actinomycetes</taxon>
        <taxon>Streptosporangiales</taxon>
        <taxon>Streptosporangiaceae</taxon>
        <taxon>Sphaerisporangium</taxon>
    </lineage>
</organism>
<reference evidence="2 3" key="1">
    <citation type="submission" date="2020-08" db="EMBL/GenBank/DDBJ databases">
        <title>Sequencing the genomes of 1000 actinobacteria strains.</title>
        <authorList>
            <person name="Klenk H.-P."/>
        </authorList>
    </citation>
    <scope>NUCLEOTIDE SEQUENCE [LARGE SCALE GENOMIC DNA]</scope>
    <source>
        <strain evidence="2 3">DSM 45790</strain>
    </source>
</reference>
<dbReference type="InterPro" id="IPR023809">
    <property type="entry name" value="Thiopep_bacteriocin_synth_dom"/>
</dbReference>
<protein>
    <submittedName>
        <fullName evidence="2">Thiopeptide-type bacteriocin biosynthesis protein</fullName>
    </submittedName>
</protein>
<keyword evidence="3" id="KW-1185">Reference proteome</keyword>
<dbReference type="Proteomes" id="UP000588112">
    <property type="component" value="Unassembled WGS sequence"/>
</dbReference>
<gene>
    <name evidence="2" type="ORF">BJ981_003620</name>
</gene>
<proteinExistence type="predicted"/>
<comment type="caution">
    <text evidence="2">The sequence shown here is derived from an EMBL/GenBank/DDBJ whole genome shotgun (WGS) entry which is preliminary data.</text>
</comment>
<sequence length="281" mass="30747">MSARQDWWYVRAYPGDATLMDRAAETLLPWLRDLAAREGADRWFFVRYWDLTGHHLRLRLRLGADAADRLHGRLDDVVGLLRGLPAAGEARRLVTGAAPMGTGGARHATTCLYAPELAKYGGTRGVGLAEELFTASSAWIAGNSLIGFDQPGARARLAVTFMRGLIEAALPAAGHQEFWAAHRRQWGGQLRVLVRTQPELNALLGRVADGVAQAEDVTGRLRHGLDEHVGQVVAALDRAEREDNPVPRPVLLLHYLHMEMNRWGFVPAEECGLGVLAASTG</sequence>
<evidence type="ECO:0000259" key="1">
    <source>
        <dbReference type="Pfam" id="PF14028"/>
    </source>
</evidence>
<dbReference type="EMBL" id="JACHBR010000001">
    <property type="protein sequence ID" value="MBB5627921.1"/>
    <property type="molecule type" value="Genomic_DNA"/>
</dbReference>
<name>A0A7W9DQW1_9ACTN</name>
<evidence type="ECO:0000313" key="3">
    <source>
        <dbReference type="Proteomes" id="UP000588112"/>
    </source>
</evidence>
<dbReference type="AlphaFoldDB" id="A0A7W9DQW1"/>